<protein>
    <submittedName>
        <fullName evidence="2">Uncharacterized protein</fullName>
    </submittedName>
</protein>
<evidence type="ECO:0000256" key="1">
    <source>
        <dbReference type="SAM" id="MobiDB-lite"/>
    </source>
</evidence>
<name>I2MSY1_STRT9</name>
<feature type="compositionally biased region" description="Low complexity" evidence="1">
    <location>
        <begin position="48"/>
        <end position="83"/>
    </location>
</feature>
<dbReference type="Proteomes" id="UP000005940">
    <property type="component" value="Plasmid pSTS2"/>
</dbReference>
<dbReference type="AlphaFoldDB" id="I2MSY1"/>
<evidence type="ECO:0000313" key="3">
    <source>
        <dbReference type="Proteomes" id="UP000005940"/>
    </source>
</evidence>
<organism evidence="2 3">
    <name type="scientific">Streptomyces tsukubensis (strain DSM 42081 / NBRC 108919 / NRRL 18488 / 9993)</name>
    <dbReference type="NCBI Taxonomy" id="1114943"/>
    <lineage>
        <taxon>Bacteria</taxon>
        <taxon>Bacillati</taxon>
        <taxon>Actinomycetota</taxon>
        <taxon>Actinomycetes</taxon>
        <taxon>Kitasatosporales</taxon>
        <taxon>Streptomycetaceae</taxon>
        <taxon>Streptomyces</taxon>
    </lineage>
</organism>
<proteinExistence type="predicted"/>
<feature type="compositionally biased region" description="Basic and acidic residues" evidence="1">
    <location>
        <begin position="1"/>
        <end position="25"/>
    </location>
</feature>
<sequence length="153" mass="16073">MPTFAEKARQAQQEKRSGQGEKDPADLSGSQEPDWDNPDSWGGDGSDAGDSASGNAGDSADGNDGQAPEPAAPATRTPKAASRTARRRGRPRGPDREALTVRVLPATNRMLTVAVEETGLNPQTIVEEAMQAHFRRLKIQDPGPESASGEGVA</sequence>
<dbReference type="RefSeq" id="WP_006351118.1">
    <property type="nucleotide sequence ID" value="NZ_CP029158.1"/>
</dbReference>
<reference evidence="2 3" key="1">
    <citation type="journal article" date="2012" name="J. Bacteriol.">
        <title>Draft genome of Streptomyces tsukubaensis NRRL 18488, the producer of the clinically important immunosuppressant tacrolimus (FK506).</title>
        <authorList>
            <person name="Barreiro C."/>
            <person name="Prieto C."/>
            <person name="Sola-Landa A."/>
            <person name="Solera E."/>
            <person name="Martinez-Castro M."/>
            <person name="Perez-Redondo R."/>
            <person name="Garcia-Estrada C."/>
            <person name="Aparicio J.F."/>
            <person name="Fernandez-Martinez L.T."/>
            <person name="Santos-Aberturas J."/>
            <person name="Salehi-Najafabadi Z."/>
            <person name="Rodriguez-Garcia A."/>
            <person name="Tauch A."/>
            <person name="Martin J.F."/>
        </authorList>
    </citation>
    <scope>NUCLEOTIDE SEQUENCE [LARGE SCALE GENOMIC DNA]</scope>
    <source>
        <strain evidence="3">DSM 42081 / NBRC 108919 / NRRL 18488 / 9993</strain>
    </source>
</reference>
<feature type="region of interest" description="Disordered" evidence="1">
    <location>
        <begin position="1"/>
        <end position="100"/>
    </location>
</feature>
<evidence type="ECO:0000313" key="2">
    <source>
        <dbReference type="EMBL" id="QKM65796.1"/>
    </source>
</evidence>
<accession>I2MSY1</accession>
<keyword evidence="3" id="KW-1185">Reference proteome</keyword>
<gene>
    <name evidence="2" type="ORF">STSU_000115</name>
</gene>
<geneLocation type="plasmid" evidence="2 3">
    <name>pSTS2</name>
</geneLocation>
<keyword evidence="2" id="KW-0614">Plasmid</keyword>
<dbReference type="EMBL" id="CP029158">
    <property type="protein sequence ID" value="QKM65796.1"/>
    <property type="molecule type" value="Genomic_DNA"/>
</dbReference>